<protein>
    <submittedName>
        <fullName evidence="1">Uncharacterized protein</fullName>
    </submittedName>
</protein>
<name>A0A6L4WWH7_9BACT</name>
<dbReference type="AlphaFoldDB" id="A0A6L4WWH7"/>
<dbReference type="EMBL" id="WFKK01000012">
    <property type="protein sequence ID" value="KAB7889567.1"/>
    <property type="molecule type" value="Genomic_DNA"/>
</dbReference>
<gene>
    <name evidence="1" type="ORF">GBG19_05790</name>
</gene>
<reference evidence="1 2" key="1">
    <citation type="submission" date="2019-10" db="EMBL/GenBank/DDBJ databases">
        <title>Poseidonibacter ostreae sp. nov., isolated from the gut of the Ostrea denselamellosa.</title>
        <authorList>
            <person name="Choi A."/>
        </authorList>
    </citation>
    <scope>NUCLEOTIDE SEQUENCE [LARGE SCALE GENOMIC DNA]</scope>
    <source>
        <strain evidence="1 2">SJOD-M-33</strain>
    </source>
</reference>
<accession>A0A6L4WWH7</accession>
<organism evidence="1 2">
    <name type="scientific">Poseidonibacter ostreae</name>
    <dbReference type="NCBI Taxonomy" id="2654171"/>
    <lineage>
        <taxon>Bacteria</taxon>
        <taxon>Pseudomonadati</taxon>
        <taxon>Campylobacterota</taxon>
        <taxon>Epsilonproteobacteria</taxon>
        <taxon>Campylobacterales</taxon>
        <taxon>Arcobacteraceae</taxon>
        <taxon>Poseidonibacter</taxon>
    </lineage>
</organism>
<comment type="caution">
    <text evidence="1">The sequence shown here is derived from an EMBL/GenBank/DDBJ whole genome shotgun (WGS) entry which is preliminary data.</text>
</comment>
<dbReference type="RefSeq" id="WP_152279731.1">
    <property type="nucleotide sequence ID" value="NZ_WFKK01000012.1"/>
</dbReference>
<sequence length="209" mass="23661">MKKILTTIIILGTVAFANSQNVMEKNTELTVLSGEYSKDFAKNVNKLVKESGVKELYKKRLEENARIAEKQAAMKSKYKLDTTQKSVSKYELVKARTIQAKKAELRAKNYFSTKYKRLDTKICDELKDAQIFKKSVCKAKKGLIDESLSDLDSILKVDARAYCMKSMVRLLKNSSEALSETTKDVILIKLRGFKSTNSCKEAFKISSSK</sequence>
<proteinExistence type="predicted"/>
<evidence type="ECO:0000313" key="1">
    <source>
        <dbReference type="EMBL" id="KAB7889567.1"/>
    </source>
</evidence>
<evidence type="ECO:0000313" key="2">
    <source>
        <dbReference type="Proteomes" id="UP000472839"/>
    </source>
</evidence>
<dbReference type="Proteomes" id="UP000472839">
    <property type="component" value="Unassembled WGS sequence"/>
</dbReference>